<feature type="compositionally biased region" description="Polar residues" evidence="1">
    <location>
        <begin position="60"/>
        <end position="70"/>
    </location>
</feature>
<comment type="caution">
    <text evidence="2">The sequence shown here is derived from an EMBL/GenBank/DDBJ whole genome shotgun (WGS) entry which is preliminary data.</text>
</comment>
<dbReference type="Proteomes" id="UP001202328">
    <property type="component" value="Unassembled WGS sequence"/>
</dbReference>
<evidence type="ECO:0000256" key="1">
    <source>
        <dbReference type="SAM" id="MobiDB-lite"/>
    </source>
</evidence>
<feature type="compositionally biased region" description="Basic and acidic residues" evidence="1">
    <location>
        <begin position="42"/>
        <end position="53"/>
    </location>
</feature>
<accession>A0AAD4SDT8</accession>
<evidence type="ECO:0000313" key="2">
    <source>
        <dbReference type="EMBL" id="KAI3900905.1"/>
    </source>
</evidence>
<protein>
    <submittedName>
        <fullName evidence="2">Uncharacterized protein</fullName>
    </submittedName>
</protein>
<sequence length="70" mass="7566">DTSAGGSSAKIGAKRKEVERIKGSGELKSLTGIREPVVETRAAKRRKMVTEGDRFDDETSNQPATNDNCD</sequence>
<dbReference type="AlphaFoldDB" id="A0AAD4SDT8"/>
<feature type="non-terminal residue" evidence="2">
    <location>
        <position position="70"/>
    </location>
</feature>
<dbReference type="EMBL" id="JAJJMB010011671">
    <property type="protein sequence ID" value="KAI3900905.1"/>
    <property type="molecule type" value="Genomic_DNA"/>
</dbReference>
<gene>
    <name evidence="2" type="ORF">MKW98_026472</name>
</gene>
<evidence type="ECO:0000313" key="3">
    <source>
        <dbReference type="Proteomes" id="UP001202328"/>
    </source>
</evidence>
<feature type="non-terminal residue" evidence="2">
    <location>
        <position position="1"/>
    </location>
</feature>
<keyword evidence="3" id="KW-1185">Reference proteome</keyword>
<feature type="region of interest" description="Disordered" evidence="1">
    <location>
        <begin position="42"/>
        <end position="70"/>
    </location>
</feature>
<name>A0AAD4SDT8_9MAGN</name>
<proteinExistence type="predicted"/>
<reference evidence="2" key="1">
    <citation type="submission" date="2022-04" db="EMBL/GenBank/DDBJ databases">
        <title>A functionally conserved STORR gene fusion in Papaver species that diverged 16.8 million years ago.</title>
        <authorList>
            <person name="Catania T."/>
        </authorList>
    </citation>
    <scope>NUCLEOTIDE SEQUENCE</scope>
    <source>
        <strain evidence="2">S-188037</strain>
    </source>
</reference>
<organism evidence="2 3">
    <name type="scientific">Papaver atlanticum</name>
    <dbReference type="NCBI Taxonomy" id="357466"/>
    <lineage>
        <taxon>Eukaryota</taxon>
        <taxon>Viridiplantae</taxon>
        <taxon>Streptophyta</taxon>
        <taxon>Embryophyta</taxon>
        <taxon>Tracheophyta</taxon>
        <taxon>Spermatophyta</taxon>
        <taxon>Magnoliopsida</taxon>
        <taxon>Ranunculales</taxon>
        <taxon>Papaveraceae</taxon>
        <taxon>Papaveroideae</taxon>
        <taxon>Papaver</taxon>
    </lineage>
</organism>